<evidence type="ECO:0000313" key="2">
    <source>
        <dbReference type="Proteomes" id="UP000632498"/>
    </source>
</evidence>
<proteinExistence type="predicted"/>
<dbReference type="Proteomes" id="UP000632498">
    <property type="component" value="Unassembled WGS sequence"/>
</dbReference>
<dbReference type="RefSeq" id="WP_188667386.1">
    <property type="nucleotide sequence ID" value="NZ_BMHV01000061.1"/>
</dbReference>
<name>A0A917CAP3_9PROT</name>
<dbReference type="EMBL" id="BMHV01000061">
    <property type="protein sequence ID" value="GGF76897.1"/>
    <property type="molecule type" value="Genomic_DNA"/>
</dbReference>
<dbReference type="AlphaFoldDB" id="A0A917CAP3"/>
<organism evidence="1 2">
    <name type="scientific">Terasakiella brassicae</name>
    <dbReference type="NCBI Taxonomy" id="1634917"/>
    <lineage>
        <taxon>Bacteria</taxon>
        <taxon>Pseudomonadati</taxon>
        <taxon>Pseudomonadota</taxon>
        <taxon>Alphaproteobacteria</taxon>
        <taxon>Rhodospirillales</taxon>
        <taxon>Terasakiellaceae</taxon>
        <taxon>Terasakiella</taxon>
    </lineage>
</organism>
<reference evidence="1" key="2">
    <citation type="submission" date="2020-09" db="EMBL/GenBank/DDBJ databases">
        <authorList>
            <person name="Sun Q."/>
            <person name="Zhou Y."/>
        </authorList>
    </citation>
    <scope>NUCLEOTIDE SEQUENCE</scope>
    <source>
        <strain evidence="1">CGMCC 1.15254</strain>
    </source>
</reference>
<keyword evidence="2" id="KW-1185">Reference proteome</keyword>
<accession>A0A917CAP3</accession>
<evidence type="ECO:0000313" key="1">
    <source>
        <dbReference type="EMBL" id="GGF76897.1"/>
    </source>
</evidence>
<gene>
    <name evidence="1" type="ORF">GCM10011332_33580</name>
</gene>
<comment type="caution">
    <text evidence="1">The sequence shown here is derived from an EMBL/GenBank/DDBJ whole genome shotgun (WGS) entry which is preliminary data.</text>
</comment>
<protein>
    <submittedName>
        <fullName evidence="1">Uncharacterized protein</fullName>
    </submittedName>
</protein>
<sequence>MNEVLPQQKLLLELLIMSGDIAVADDISNTILERTIIECEKRGWVKRSQFGAGFHKTTITESGREASGLKR</sequence>
<reference evidence="1" key="1">
    <citation type="journal article" date="2014" name="Int. J. Syst. Evol. Microbiol.">
        <title>Complete genome sequence of Corynebacterium casei LMG S-19264T (=DSM 44701T), isolated from a smear-ripened cheese.</title>
        <authorList>
            <consortium name="US DOE Joint Genome Institute (JGI-PGF)"/>
            <person name="Walter F."/>
            <person name="Albersmeier A."/>
            <person name="Kalinowski J."/>
            <person name="Ruckert C."/>
        </authorList>
    </citation>
    <scope>NUCLEOTIDE SEQUENCE</scope>
    <source>
        <strain evidence="1">CGMCC 1.15254</strain>
    </source>
</reference>